<dbReference type="SMART" id="SM00355">
    <property type="entry name" value="ZnF_C2H2"/>
    <property type="match status" value="7"/>
</dbReference>
<feature type="compositionally biased region" description="Polar residues" evidence="17">
    <location>
        <begin position="249"/>
        <end position="266"/>
    </location>
</feature>
<dbReference type="Proteomes" id="UP000265120">
    <property type="component" value="Chromosome 4"/>
</dbReference>
<dbReference type="Gene3D" id="3.30.710.10">
    <property type="entry name" value="Potassium Channel Kv1.1, Chain A"/>
    <property type="match status" value="1"/>
</dbReference>
<dbReference type="FunFam" id="3.30.160.60:FF:000437">
    <property type="entry name" value="zinc finger and BTB domain-containing protein 38"/>
    <property type="match status" value="1"/>
</dbReference>
<keyword evidence="13" id="KW-0238">DNA-binding</keyword>
<keyword evidence="10" id="KW-0862">Zinc</keyword>
<dbReference type="InterPro" id="IPR011333">
    <property type="entry name" value="SKP1/BTB/POZ_sf"/>
</dbReference>
<name>A0A3P8WUR5_CYNSE</name>
<keyword evidence="11" id="KW-0832">Ubl conjugation</keyword>
<evidence type="ECO:0000256" key="1">
    <source>
        <dbReference type="ARBA" id="ARBA00004123"/>
    </source>
</evidence>
<keyword evidence="15" id="KW-0539">Nucleus</keyword>
<dbReference type="PANTHER" id="PTHR24394:SF58">
    <property type="entry name" value="ZINC FINGER AND BTB DOMAIN CONTAINING 33"/>
    <property type="match status" value="1"/>
</dbReference>
<dbReference type="GO" id="GO:0000981">
    <property type="term" value="F:DNA-binding transcription factor activity, RNA polymerase II-specific"/>
    <property type="evidence" value="ECO:0007669"/>
    <property type="project" value="TreeGrafter"/>
</dbReference>
<feature type="domain" description="C2H2-type" evidence="19">
    <location>
        <begin position="571"/>
        <end position="594"/>
    </location>
</feature>
<dbReference type="FunFam" id="3.30.160.60:FF:000235">
    <property type="entry name" value="Zinc finger and BTB domain containing 38"/>
    <property type="match status" value="1"/>
</dbReference>
<feature type="region of interest" description="Disordered" evidence="17">
    <location>
        <begin position="228"/>
        <end position="291"/>
    </location>
</feature>
<feature type="region of interest" description="Disordered" evidence="17">
    <location>
        <begin position="177"/>
        <end position="215"/>
    </location>
</feature>
<evidence type="ECO:0000256" key="9">
    <source>
        <dbReference type="ARBA" id="ARBA00022771"/>
    </source>
</evidence>
<dbReference type="InParanoid" id="A0A3P8WUR5"/>
<feature type="region of interest" description="Disordered" evidence="17">
    <location>
        <begin position="333"/>
        <end position="359"/>
    </location>
</feature>
<dbReference type="SUPFAM" id="SSF54695">
    <property type="entry name" value="POZ domain"/>
    <property type="match status" value="1"/>
</dbReference>
<dbReference type="Pfam" id="PF00651">
    <property type="entry name" value="BTB"/>
    <property type="match status" value="1"/>
</dbReference>
<feature type="region of interest" description="Disordered" evidence="17">
    <location>
        <begin position="1195"/>
        <end position="1220"/>
    </location>
</feature>
<keyword evidence="9 16" id="KW-0863">Zinc-finger</keyword>
<keyword evidence="21" id="KW-1185">Reference proteome</keyword>
<evidence type="ECO:0000256" key="16">
    <source>
        <dbReference type="PROSITE-ProRule" id="PRU00042"/>
    </source>
</evidence>
<evidence type="ECO:0000256" key="17">
    <source>
        <dbReference type="SAM" id="MobiDB-lite"/>
    </source>
</evidence>
<evidence type="ECO:0000256" key="12">
    <source>
        <dbReference type="ARBA" id="ARBA00023015"/>
    </source>
</evidence>
<evidence type="ECO:0000256" key="15">
    <source>
        <dbReference type="ARBA" id="ARBA00023242"/>
    </source>
</evidence>
<evidence type="ECO:0000256" key="6">
    <source>
        <dbReference type="ARBA" id="ARBA00022553"/>
    </source>
</evidence>
<sequence>MKYRVTCAKQVPFFWLPYPGQKTTHNTFTELGIDSILFLRNPAQASYSNMRVVFPCTQNLMDSAHPHAVLSKLNEQRLHGLFCDITIVVEDVKFRAHKNILAACSGYFRNALTAPNTWSSGQVLELMDLKSEVFASILNFIYCSTVTLHSAGDTVGLVAAGKRLGIPFLEKLAEQEKQDDDGVKVSPGPVSTNIKTVSRPEDMDGSRGPRITNAFSITEDCPGDNLFAPLVQSSGQRQSPDVGELPSSCPKTSCLNGNNETTQALSEHSYAVNKSTESKDSGQSENRKLSKPAILQSKMLFYKNTGPLKKRHKLRGILGKTILSTQVELQTDKEVTTSTDSNIDEVTAPRTPPPLFSEGEGGNCETTSLITNSSQTDLGPPTLSPHREENISIYSCEHCPEIFANNALLAVHSEVHKKGFVSHLFCKFCHRKFIHLKRLRNHEQLCRKAARTSPAVESQISVEETDHSLGDGSSTKILEVQPNTDLLNTLNTEPPIVDSPWNAKAVRPAGTQRKYNCSVCKRVYVTLSSLKRHENVHSWQRAYPCHYCNKVFALAEYRTKHEIWHTGERRYQCIFCLETFMTYYILKNHQKSFHGIDPNLSVKKKSANGGLKASVYPIKLYRLLPMKFRKRQYKTYSHTFSESTEGGDQASLDNNLLMPLLEENRQTSQPDAVALPLTFMATTKTVAPVIPRISFGRSCDQEVDQTLNSELETETRDSTIINHNVLSTQHDLEICKNNPSPLINSDHCGQNVALLNSLNTVKKLGELSASGKKVENMKKLLRSTANVRHDKFRRSKTETYIAKPVCPGPSMNGDTIPLCQITVKIGNEAIIRRQIKGSKLFPKKKMKVRDVKGIQRSGQCHRVSDSSESLGGLLKPDVTPSTRKKLFDGPNDCDTADVLWRPYYSYKAKKKRKRLRLKQRKALFHQFSETLMDQASAPTEAQLDRGKRKTEKIISGSDAEVKLSLNLNSPRATYCCDICDSSFITKTGLRAHVIGSHPCFCCTCGKQGPPGEAPAGGDYICNSCMESGSCFDNSTLSPNPEKKYCCSFCPQRFLYLATKRSHEKKHQTINEERYSYDITASPKYLKDHEQKPIKTEDMDYQGCIDIKREKEEDGQFPIDTSNPKMKDNTEMKCVTTYQDVTYPNIKSSLSPCHESLVTAKVKHGMGKKRLHLQSAMHYIVKEQACRRDSNSNRINMVGPRTSSQSDHDKTFRKDNSKTKSNPVFVYKPDEWVCKDEPFF</sequence>
<dbReference type="GO" id="GO:0005634">
    <property type="term" value="C:nucleus"/>
    <property type="evidence" value="ECO:0007669"/>
    <property type="project" value="UniProtKB-SubCell"/>
</dbReference>
<evidence type="ECO:0000256" key="2">
    <source>
        <dbReference type="ARBA" id="ARBA00004286"/>
    </source>
</evidence>
<feature type="compositionally biased region" description="Basic and acidic residues" evidence="17">
    <location>
        <begin position="276"/>
        <end position="288"/>
    </location>
</feature>
<reference evidence="20 21" key="1">
    <citation type="journal article" date="2014" name="Nat. Genet.">
        <title>Whole-genome sequence of a flatfish provides insights into ZW sex chromosome evolution and adaptation to a benthic lifestyle.</title>
        <authorList>
            <person name="Chen S."/>
            <person name="Zhang G."/>
            <person name="Shao C."/>
            <person name="Huang Q."/>
            <person name="Liu G."/>
            <person name="Zhang P."/>
            <person name="Song W."/>
            <person name="An N."/>
            <person name="Chalopin D."/>
            <person name="Volff J.N."/>
            <person name="Hong Y."/>
            <person name="Li Q."/>
            <person name="Sha Z."/>
            <person name="Zhou H."/>
            <person name="Xie M."/>
            <person name="Yu Q."/>
            <person name="Liu Y."/>
            <person name="Xiang H."/>
            <person name="Wang N."/>
            <person name="Wu K."/>
            <person name="Yang C."/>
            <person name="Zhou Q."/>
            <person name="Liao X."/>
            <person name="Yang L."/>
            <person name="Hu Q."/>
            <person name="Zhang J."/>
            <person name="Meng L."/>
            <person name="Jin L."/>
            <person name="Tian Y."/>
            <person name="Lian J."/>
            <person name="Yang J."/>
            <person name="Miao G."/>
            <person name="Liu S."/>
            <person name="Liang Z."/>
            <person name="Yan F."/>
            <person name="Li Y."/>
            <person name="Sun B."/>
            <person name="Zhang H."/>
            <person name="Zhang J."/>
            <person name="Zhu Y."/>
            <person name="Du M."/>
            <person name="Zhao Y."/>
            <person name="Schartl M."/>
            <person name="Tang Q."/>
            <person name="Wang J."/>
        </authorList>
    </citation>
    <scope>NUCLEOTIDE SEQUENCE</scope>
</reference>
<dbReference type="SMART" id="SM00225">
    <property type="entry name" value="BTB"/>
    <property type="match status" value="1"/>
</dbReference>
<keyword evidence="7" id="KW-0479">Metal-binding</keyword>
<dbReference type="GO" id="GO:0008270">
    <property type="term" value="F:zinc ion binding"/>
    <property type="evidence" value="ECO:0007669"/>
    <property type="project" value="UniProtKB-KW"/>
</dbReference>
<keyword evidence="5" id="KW-1017">Isopeptide bond</keyword>
<keyword evidence="8" id="KW-0677">Repeat</keyword>
<dbReference type="InterPro" id="IPR036236">
    <property type="entry name" value="Znf_C2H2_sf"/>
</dbReference>
<feature type="region of interest" description="Disordered" evidence="17">
    <location>
        <begin position="851"/>
        <end position="875"/>
    </location>
</feature>
<keyword evidence="4" id="KW-0678">Repressor</keyword>
<feature type="domain" description="C2H2-type" evidence="19">
    <location>
        <begin position="543"/>
        <end position="570"/>
    </location>
</feature>
<organism evidence="20 21">
    <name type="scientific">Cynoglossus semilaevis</name>
    <name type="common">Tongue sole</name>
    <dbReference type="NCBI Taxonomy" id="244447"/>
    <lineage>
        <taxon>Eukaryota</taxon>
        <taxon>Metazoa</taxon>
        <taxon>Chordata</taxon>
        <taxon>Craniata</taxon>
        <taxon>Vertebrata</taxon>
        <taxon>Euteleostomi</taxon>
        <taxon>Actinopterygii</taxon>
        <taxon>Neopterygii</taxon>
        <taxon>Teleostei</taxon>
        <taxon>Neoteleostei</taxon>
        <taxon>Acanthomorphata</taxon>
        <taxon>Carangaria</taxon>
        <taxon>Pleuronectiformes</taxon>
        <taxon>Pleuronectoidei</taxon>
        <taxon>Cynoglossidae</taxon>
        <taxon>Cynoglossinae</taxon>
        <taxon>Cynoglossus</taxon>
    </lineage>
</organism>
<evidence type="ECO:0000256" key="4">
    <source>
        <dbReference type="ARBA" id="ARBA00022491"/>
    </source>
</evidence>
<feature type="domain" description="C2H2-type" evidence="19">
    <location>
        <begin position="394"/>
        <end position="416"/>
    </location>
</feature>
<dbReference type="PROSITE" id="PS50157">
    <property type="entry name" value="ZINC_FINGER_C2H2_2"/>
    <property type="match status" value="5"/>
</dbReference>
<evidence type="ECO:0000256" key="13">
    <source>
        <dbReference type="ARBA" id="ARBA00023125"/>
    </source>
</evidence>
<dbReference type="Ensembl" id="ENSCSET00000030672.1">
    <property type="protein sequence ID" value="ENSCSEP00000030267.1"/>
    <property type="gene ID" value="ENSCSEG00000019392.1"/>
</dbReference>
<dbReference type="PROSITE" id="PS00028">
    <property type="entry name" value="ZINC_FINGER_C2H2_1"/>
    <property type="match status" value="6"/>
</dbReference>
<feature type="domain" description="C2H2-type" evidence="19">
    <location>
        <begin position="974"/>
        <end position="997"/>
    </location>
</feature>
<dbReference type="InterPro" id="IPR013087">
    <property type="entry name" value="Znf_C2H2_type"/>
</dbReference>
<dbReference type="STRING" id="244447.ENSCSEP00000030267"/>
<reference evidence="20" key="2">
    <citation type="submission" date="2025-08" db="UniProtKB">
        <authorList>
            <consortium name="Ensembl"/>
        </authorList>
    </citation>
    <scope>IDENTIFICATION</scope>
</reference>
<evidence type="ECO:0000256" key="8">
    <source>
        <dbReference type="ARBA" id="ARBA00022737"/>
    </source>
</evidence>
<dbReference type="AlphaFoldDB" id="A0A3P8WUR5"/>
<feature type="domain" description="BTB" evidence="18">
    <location>
        <begin position="83"/>
        <end position="150"/>
    </location>
</feature>
<dbReference type="FunCoup" id="A0A3P8WUR5">
    <property type="interactions" value="500"/>
</dbReference>
<dbReference type="PROSITE" id="PS50097">
    <property type="entry name" value="BTB"/>
    <property type="match status" value="1"/>
</dbReference>
<dbReference type="SUPFAM" id="SSF57667">
    <property type="entry name" value="beta-beta-alpha zinc fingers"/>
    <property type="match status" value="2"/>
</dbReference>
<evidence type="ECO:0000256" key="14">
    <source>
        <dbReference type="ARBA" id="ARBA00023163"/>
    </source>
</evidence>
<evidence type="ECO:0000256" key="11">
    <source>
        <dbReference type="ARBA" id="ARBA00022843"/>
    </source>
</evidence>
<evidence type="ECO:0000313" key="21">
    <source>
        <dbReference type="Proteomes" id="UP000265120"/>
    </source>
</evidence>
<keyword evidence="14" id="KW-0804">Transcription</keyword>
<evidence type="ECO:0000256" key="5">
    <source>
        <dbReference type="ARBA" id="ARBA00022499"/>
    </source>
</evidence>
<comment type="subcellular location">
    <subcellularLocation>
        <location evidence="2">Chromosome</location>
    </subcellularLocation>
    <subcellularLocation>
        <location evidence="1">Nucleus</location>
    </subcellularLocation>
</comment>
<evidence type="ECO:0000313" key="20">
    <source>
        <dbReference type="Ensembl" id="ENSCSEP00000030267.1"/>
    </source>
</evidence>
<dbReference type="GO" id="GO:0003677">
    <property type="term" value="F:DNA binding"/>
    <property type="evidence" value="ECO:0007669"/>
    <property type="project" value="UniProtKB-KW"/>
</dbReference>
<accession>A0A3P8WUR5</accession>
<evidence type="ECO:0000259" key="19">
    <source>
        <dbReference type="PROSITE" id="PS50157"/>
    </source>
</evidence>
<reference evidence="20" key="3">
    <citation type="submission" date="2025-09" db="UniProtKB">
        <authorList>
            <consortium name="Ensembl"/>
        </authorList>
    </citation>
    <scope>IDENTIFICATION</scope>
</reference>
<dbReference type="PANTHER" id="PTHR24394">
    <property type="entry name" value="ZINC FINGER PROTEIN"/>
    <property type="match status" value="1"/>
</dbReference>
<evidence type="ECO:0000256" key="10">
    <source>
        <dbReference type="ARBA" id="ARBA00022833"/>
    </source>
</evidence>
<feature type="compositionally biased region" description="Basic and acidic residues" evidence="17">
    <location>
        <begin position="198"/>
        <end position="207"/>
    </location>
</feature>
<dbReference type="InterPro" id="IPR000210">
    <property type="entry name" value="BTB/POZ_dom"/>
</dbReference>
<evidence type="ECO:0000256" key="3">
    <source>
        <dbReference type="ARBA" id="ARBA00022454"/>
    </source>
</evidence>
<keyword evidence="6" id="KW-0597">Phosphoprotein</keyword>
<keyword evidence="3" id="KW-0158">Chromosome</keyword>
<evidence type="ECO:0000259" key="18">
    <source>
        <dbReference type="PROSITE" id="PS50097"/>
    </source>
</evidence>
<dbReference type="Gene3D" id="3.30.160.60">
    <property type="entry name" value="Classic Zinc Finger"/>
    <property type="match status" value="3"/>
</dbReference>
<evidence type="ECO:0000256" key="7">
    <source>
        <dbReference type="ARBA" id="ARBA00022723"/>
    </source>
</evidence>
<protein>
    <submittedName>
        <fullName evidence="20">Zinc finger and BTB domain containing 38</fullName>
    </submittedName>
</protein>
<dbReference type="GO" id="GO:0005694">
    <property type="term" value="C:chromosome"/>
    <property type="evidence" value="ECO:0007669"/>
    <property type="project" value="UniProtKB-SubCell"/>
</dbReference>
<dbReference type="GeneTree" id="ENSGT00940000161449"/>
<keyword evidence="12" id="KW-0805">Transcription regulation</keyword>
<feature type="compositionally biased region" description="Basic and acidic residues" evidence="17">
    <location>
        <begin position="1205"/>
        <end position="1217"/>
    </location>
</feature>
<proteinExistence type="predicted"/>
<feature type="domain" description="C2H2-type" evidence="19">
    <location>
        <begin position="515"/>
        <end position="542"/>
    </location>
</feature>